<evidence type="ECO:0000256" key="1">
    <source>
        <dbReference type="SAM" id="MobiDB-lite"/>
    </source>
</evidence>
<dbReference type="RefSeq" id="WP_233478754.1">
    <property type="nucleotide sequence ID" value="NZ_CP013970.1"/>
</dbReference>
<dbReference type="Proteomes" id="UP000264980">
    <property type="component" value="Chromosome"/>
</dbReference>
<organism evidence="2 3">
    <name type="scientific">Erwinia tracheiphila</name>
    <dbReference type="NCBI Taxonomy" id="65700"/>
    <lineage>
        <taxon>Bacteria</taxon>
        <taxon>Pseudomonadati</taxon>
        <taxon>Pseudomonadota</taxon>
        <taxon>Gammaproteobacteria</taxon>
        <taxon>Enterobacterales</taxon>
        <taxon>Erwiniaceae</taxon>
        <taxon>Erwinia</taxon>
    </lineage>
</organism>
<evidence type="ECO:0000313" key="3">
    <source>
        <dbReference type="Proteomes" id="UP000264980"/>
    </source>
</evidence>
<feature type="region of interest" description="Disordered" evidence="1">
    <location>
        <begin position="102"/>
        <end position="125"/>
    </location>
</feature>
<name>A0A345CPG9_9GAMM</name>
<feature type="compositionally biased region" description="Low complexity" evidence="1">
    <location>
        <begin position="112"/>
        <end position="125"/>
    </location>
</feature>
<dbReference type="EMBL" id="CP013970">
    <property type="protein sequence ID" value="AXF75336.1"/>
    <property type="molecule type" value="Genomic_DNA"/>
</dbReference>
<sequence length="125" mass="12993">MLARWVGIFTMGVAAGAWLMTVTTASEAQREAEYRDELRGLIAGVSAESAAALNAKLTELHGNEIHTERVIHTETIQPVFRNVCASDEYVQLFNETSAAAASTLSGGGAGSLSGSVAAPGRANGK</sequence>
<protein>
    <submittedName>
        <fullName evidence="2">Uncharacterized protein</fullName>
    </submittedName>
</protein>
<accession>A0A345CPG9</accession>
<evidence type="ECO:0000313" key="2">
    <source>
        <dbReference type="EMBL" id="AXF75336.1"/>
    </source>
</evidence>
<dbReference type="AlphaFoldDB" id="A0A345CPG9"/>
<proteinExistence type="predicted"/>
<gene>
    <name evidence="2" type="ORF">AV903_03220</name>
</gene>
<reference evidence="2 3" key="1">
    <citation type="submission" date="2016-01" db="EMBL/GenBank/DDBJ databases">
        <authorList>
            <person name="Oliw E.H."/>
        </authorList>
    </citation>
    <scope>NUCLEOTIDE SEQUENCE [LARGE SCALE GENOMIC DNA]</scope>
    <source>
        <strain evidence="2 3">MDcuke</strain>
    </source>
</reference>